<accession>W7C400</accession>
<dbReference type="Proteomes" id="UP000019254">
    <property type="component" value="Unassembled WGS sequence"/>
</dbReference>
<evidence type="ECO:0000256" key="1">
    <source>
        <dbReference type="SAM" id="MobiDB-lite"/>
    </source>
</evidence>
<proteinExistence type="predicted"/>
<dbReference type="PATRIC" id="fig|1265820.5.peg.763"/>
<keyword evidence="3" id="KW-1185">Reference proteome</keyword>
<dbReference type="Pfam" id="PF09953">
    <property type="entry name" value="DUF2187"/>
    <property type="match status" value="1"/>
</dbReference>
<evidence type="ECO:0000313" key="3">
    <source>
        <dbReference type="Proteomes" id="UP000019254"/>
    </source>
</evidence>
<feature type="region of interest" description="Disordered" evidence="1">
    <location>
        <begin position="47"/>
        <end position="75"/>
    </location>
</feature>
<dbReference type="AlphaFoldDB" id="W7C400"/>
<dbReference type="EMBL" id="AODE01000008">
    <property type="protein sequence ID" value="EUJ31945.1"/>
    <property type="molecule type" value="Genomic_DNA"/>
</dbReference>
<organism evidence="2 3">
    <name type="scientific">Listeria cornellensis FSL F6-0969</name>
    <dbReference type="NCBI Taxonomy" id="1265820"/>
    <lineage>
        <taxon>Bacteria</taxon>
        <taxon>Bacillati</taxon>
        <taxon>Bacillota</taxon>
        <taxon>Bacilli</taxon>
        <taxon>Bacillales</taxon>
        <taxon>Listeriaceae</taxon>
        <taxon>Listeria</taxon>
    </lineage>
</organism>
<gene>
    <name evidence="2" type="ORF">PCORN_03858</name>
</gene>
<evidence type="ECO:0008006" key="4">
    <source>
        <dbReference type="Google" id="ProtNLM"/>
    </source>
</evidence>
<comment type="caution">
    <text evidence="2">The sequence shown here is derived from an EMBL/GenBank/DDBJ whole genome shotgun (WGS) entry which is preliminary data.</text>
</comment>
<reference evidence="2 3" key="1">
    <citation type="journal article" date="2014" name="Int. J. Syst. Evol. Microbiol.">
        <title>Listeria floridensis sp. nov., Listeria aquatica sp. nov., Listeria cornellensis sp. nov., Listeria riparia sp. nov. and Listeria grandensis sp. nov., from agricultural and natural environments.</title>
        <authorList>
            <person name="den Bakker H.C."/>
            <person name="Warchocki S."/>
            <person name="Wright E.M."/>
            <person name="Allred A.F."/>
            <person name="Ahlstrom C."/>
            <person name="Manuel C.S."/>
            <person name="Stasiewicz M.J."/>
            <person name="Burrell A."/>
            <person name="Roof S."/>
            <person name="Strawn L."/>
            <person name="Fortes E.D."/>
            <person name="Nightingale K.K."/>
            <person name="Kephart D."/>
            <person name="Wiedmann M."/>
        </authorList>
    </citation>
    <scope>NUCLEOTIDE SEQUENCE [LARGE SCALE GENOMIC DNA]</scope>
    <source>
        <strain evidence="3">FSL F6-969</strain>
    </source>
</reference>
<evidence type="ECO:0000313" key="2">
    <source>
        <dbReference type="EMBL" id="EUJ31945.1"/>
    </source>
</evidence>
<sequence>MAKAQVGDIIEFKDGLTGVVEKINENSVIVDLTLMENFKNLAIEEKNCGQSQKVQDHPFNRRKKNKNSDNKNNSAYYVRKWLS</sequence>
<protein>
    <recommendedName>
        <fullName evidence="4">DUF2187 domain-containing protein</fullName>
    </recommendedName>
</protein>
<dbReference type="InterPro" id="IPR018690">
    <property type="entry name" value="DUF2187"/>
</dbReference>
<dbReference type="STRING" id="1265820.PCORN_03858"/>
<name>W7C400_9LIST</name>